<dbReference type="RefSeq" id="WP_186772748.1">
    <property type="nucleotide sequence ID" value="NZ_JACOMF010000039.1"/>
</dbReference>
<organism evidence="1 2">
    <name type="scientific">Siccirubricoccus deserti</name>
    <dbReference type="NCBI Taxonomy" id="2013562"/>
    <lineage>
        <taxon>Bacteria</taxon>
        <taxon>Pseudomonadati</taxon>
        <taxon>Pseudomonadota</taxon>
        <taxon>Alphaproteobacteria</taxon>
        <taxon>Acetobacterales</taxon>
        <taxon>Roseomonadaceae</taxon>
        <taxon>Siccirubricoccus</taxon>
    </lineage>
</organism>
<protein>
    <submittedName>
        <fullName evidence="1">Uncharacterized protein</fullName>
    </submittedName>
</protein>
<gene>
    <name evidence="1" type="ORF">H7965_22075</name>
</gene>
<dbReference type="AlphaFoldDB" id="A0A9X0R3S7"/>
<dbReference type="Proteomes" id="UP000600101">
    <property type="component" value="Unassembled WGS sequence"/>
</dbReference>
<name>A0A9X0R3S7_9PROT</name>
<evidence type="ECO:0000313" key="1">
    <source>
        <dbReference type="EMBL" id="MBC4017992.1"/>
    </source>
</evidence>
<proteinExistence type="predicted"/>
<accession>A0A9X0R3S7</accession>
<evidence type="ECO:0000313" key="2">
    <source>
        <dbReference type="Proteomes" id="UP000600101"/>
    </source>
</evidence>
<keyword evidence="2" id="KW-1185">Reference proteome</keyword>
<comment type="caution">
    <text evidence="1">The sequence shown here is derived from an EMBL/GenBank/DDBJ whole genome shotgun (WGS) entry which is preliminary data.</text>
</comment>
<reference evidence="1" key="1">
    <citation type="submission" date="2020-08" db="EMBL/GenBank/DDBJ databases">
        <authorList>
            <person name="Hu Y."/>
            <person name="Nguyen S.V."/>
            <person name="Li F."/>
            <person name="Fanning S."/>
        </authorList>
    </citation>
    <scope>NUCLEOTIDE SEQUENCE</scope>
    <source>
        <strain evidence="1">SYSU D8009</strain>
    </source>
</reference>
<sequence>MSISTPEAPPRPVNDAPLRIVLEGRRSRPFDDALAMVCRNHGMRLGLAGAALPGWLAQAPRWARKFMEQGHSQGAAIATRRAGRLAS</sequence>
<dbReference type="EMBL" id="JACOMF010000039">
    <property type="protein sequence ID" value="MBC4017992.1"/>
    <property type="molecule type" value="Genomic_DNA"/>
</dbReference>